<comment type="caution">
    <text evidence="2">The sequence shown here is derived from an EMBL/GenBank/DDBJ whole genome shotgun (WGS) entry which is preliminary data.</text>
</comment>
<reference evidence="2 3" key="1">
    <citation type="submission" date="2019-05" db="EMBL/GenBank/DDBJ databases">
        <title>Nakamurella sp. N5BH11, whole genome shotgun sequence.</title>
        <authorList>
            <person name="Tuo L."/>
        </authorList>
    </citation>
    <scope>NUCLEOTIDE SEQUENCE [LARGE SCALE GENOMIC DNA]</scope>
    <source>
        <strain evidence="2 3">N5BH11</strain>
    </source>
</reference>
<protein>
    <submittedName>
        <fullName evidence="2">Uncharacterized protein</fullName>
    </submittedName>
</protein>
<dbReference type="Proteomes" id="UP000306985">
    <property type="component" value="Unassembled WGS sequence"/>
</dbReference>
<dbReference type="AlphaFoldDB" id="A0A4U6QKX6"/>
<organism evidence="2 3">
    <name type="scientific">Nakamurella flava</name>
    <dbReference type="NCBI Taxonomy" id="2576308"/>
    <lineage>
        <taxon>Bacteria</taxon>
        <taxon>Bacillati</taxon>
        <taxon>Actinomycetota</taxon>
        <taxon>Actinomycetes</taxon>
        <taxon>Nakamurellales</taxon>
        <taxon>Nakamurellaceae</taxon>
        <taxon>Nakamurella</taxon>
    </lineage>
</organism>
<sequence>MSPLTAGLVDRWFERVVTPSVEPGRHWPLAVDLRLTPLEAAVVRQGHRQLRRALDEPDRHDDRGADAPDWRRDPVCRPVGAFLEVFSAAVGDALQTLDATGTAGPVRADALAVAAGINAGAAALAGNRTGPVPIAAEAARRAGEAAAEAAVAGADLAAVATRAAAAGLSGWDAGPADPIGDGDVVQVRVRALVGRVLVGLQQATRPPEPPAHPAPCGAGPGDVLGRVFTAEITCEIAIAAAQVATVRGELQELAVLVRFWPRSSGGPGGTVDASSDSWQRVHVHTDRPGAVVEVLFASGSVFDLQIAALD</sequence>
<dbReference type="EMBL" id="SZZH01000001">
    <property type="protein sequence ID" value="TKV61180.1"/>
    <property type="molecule type" value="Genomic_DNA"/>
</dbReference>
<evidence type="ECO:0000256" key="1">
    <source>
        <dbReference type="SAM" id="MobiDB-lite"/>
    </source>
</evidence>
<proteinExistence type="predicted"/>
<evidence type="ECO:0000313" key="2">
    <source>
        <dbReference type="EMBL" id="TKV61180.1"/>
    </source>
</evidence>
<gene>
    <name evidence="2" type="ORF">FDO65_06005</name>
</gene>
<accession>A0A4U6QKX6</accession>
<dbReference type="OrthoDB" id="9760324at2"/>
<name>A0A4U6QKX6_9ACTN</name>
<keyword evidence="3" id="KW-1185">Reference proteome</keyword>
<dbReference type="RefSeq" id="WP_137448484.1">
    <property type="nucleotide sequence ID" value="NZ_SZZH01000001.1"/>
</dbReference>
<evidence type="ECO:0000313" key="3">
    <source>
        <dbReference type="Proteomes" id="UP000306985"/>
    </source>
</evidence>
<feature type="region of interest" description="Disordered" evidence="1">
    <location>
        <begin position="52"/>
        <end position="71"/>
    </location>
</feature>